<dbReference type="Proteomes" id="UP001298593">
    <property type="component" value="Unassembled WGS sequence"/>
</dbReference>
<dbReference type="PANTHER" id="PTHR37042:SF4">
    <property type="entry name" value="OUTER MEMBRANE PROTEIN RV1973"/>
    <property type="match status" value="1"/>
</dbReference>
<organism evidence="5 6">
    <name type="scientific">[Mycobacterium] nativiensis</name>
    <dbReference type="NCBI Taxonomy" id="2855503"/>
    <lineage>
        <taxon>Bacteria</taxon>
        <taxon>Bacillati</taxon>
        <taxon>Actinomycetota</taxon>
        <taxon>Actinomycetes</taxon>
        <taxon>Mycobacteriales</taxon>
        <taxon>Mycobacteriaceae</taxon>
        <taxon>Mycolicibacter</taxon>
    </lineage>
</organism>
<evidence type="ECO:0000256" key="4">
    <source>
        <dbReference type="SAM" id="Phobius"/>
    </source>
</evidence>
<evidence type="ECO:0000256" key="3">
    <source>
        <dbReference type="SAM" id="MobiDB-lite"/>
    </source>
</evidence>
<feature type="compositionally biased region" description="Low complexity" evidence="3">
    <location>
        <begin position="28"/>
        <end position="42"/>
    </location>
</feature>
<reference evidence="5 6" key="1">
    <citation type="submission" date="2023-12" db="EMBL/GenBank/DDBJ databases">
        <title>Description of new species of Mycobacterium terrae complex isolated from sewage at the Sao Paulo Zoological Park Foundation in Brazil.</title>
        <authorList>
            <person name="Romagnoli C.L."/>
            <person name="Conceicao E.C."/>
            <person name="Machado E."/>
            <person name="Barreto L.B.P.F."/>
            <person name="Sharma A."/>
            <person name="Silva N.M."/>
            <person name="Marques L.E."/>
            <person name="Juliana M.A."/>
            <person name="Lourenco M.C.S."/>
            <person name="Digiampietri L.A."/>
            <person name="Suffys P.N."/>
            <person name="Viana-Niero C."/>
        </authorList>
    </citation>
    <scope>NUCLEOTIDE SEQUENCE [LARGE SCALE GENOMIC DNA]</scope>
    <source>
        <strain evidence="5 6">MYC340</strain>
    </source>
</reference>
<dbReference type="RefSeq" id="WP_329780092.1">
    <property type="nucleotide sequence ID" value="NZ_JAYJJU010000014.1"/>
</dbReference>
<evidence type="ECO:0000256" key="1">
    <source>
        <dbReference type="ARBA" id="ARBA00004370"/>
    </source>
</evidence>
<keyword evidence="4" id="KW-0812">Transmembrane</keyword>
<keyword evidence="4" id="KW-1133">Transmembrane helix</keyword>
<keyword evidence="6" id="KW-1185">Reference proteome</keyword>
<protein>
    <recommendedName>
        <fullName evidence="7">Mce associated membrane protein</fullName>
    </recommendedName>
</protein>
<proteinExistence type="predicted"/>
<keyword evidence="2 4" id="KW-0472">Membrane</keyword>
<gene>
    <name evidence="5" type="ORF">KV113_15445</name>
</gene>
<evidence type="ECO:0000313" key="5">
    <source>
        <dbReference type="EMBL" id="MEB3032946.1"/>
    </source>
</evidence>
<comment type="caution">
    <text evidence="5">The sequence shown here is derived from an EMBL/GenBank/DDBJ whole genome shotgun (WGS) entry which is preliminary data.</text>
</comment>
<name>A0ABU5XZU0_9MYCO</name>
<sequence length="212" mass="21763">MAVLTDIAPDGTGLDSAAPDSAEKDDSGGAAPAAALQDASDAVEPVDRPSRANGRRLALAYGVLPALVILLAMAAGLLKFWDGSARSSEVARIDSVQAAKDSTIAMLSYQPDSVEADLAAAQDLLTGDFRDAYIELTNDVVIPGAREKRISTVASVPGAASVTATSNHAVVLVFVNQSAIVGSDAPTDTASSIRVTLDKVDGRWLISGFDPI</sequence>
<evidence type="ECO:0000313" key="6">
    <source>
        <dbReference type="Proteomes" id="UP001298593"/>
    </source>
</evidence>
<dbReference type="PANTHER" id="PTHR37042">
    <property type="entry name" value="OUTER MEMBRANE PROTEIN RV1973"/>
    <property type="match status" value="1"/>
</dbReference>
<dbReference type="EMBL" id="JAYJJU010000014">
    <property type="protein sequence ID" value="MEB3032946.1"/>
    <property type="molecule type" value="Genomic_DNA"/>
</dbReference>
<evidence type="ECO:0000256" key="2">
    <source>
        <dbReference type="ARBA" id="ARBA00023136"/>
    </source>
</evidence>
<accession>A0ABU5XZU0</accession>
<feature type="transmembrane region" description="Helical" evidence="4">
    <location>
        <begin position="58"/>
        <end position="81"/>
    </location>
</feature>
<feature type="region of interest" description="Disordered" evidence="3">
    <location>
        <begin position="1"/>
        <end position="48"/>
    </location>
</feature>
<comment type="subcellular location">
    <subcellularLocation>
        <location evidence="1">Membrane</location>
    </subcellularLocation>
</comment>
<evidence type="ECO:0008006" key="7">
    <source>
        <dbReference type="Google" id="ProtNLM"/>
    </source>
</evidence>